<evidence type="ECO:0000313" key="3">
    <source>
        <dbReference type="EMBL" id="MBL7257738.1"/>
    </source>
</evidence>
<accession>A0ABS1VTE2</accession>
<dbReference type="Proteomes" id="UP000598996">
    <property type="component" value="Unassembled WGS sequence"/>
</dbReference>
<feature type="compositionally biased region" description="Polar residues" evidence="1">
    <location>
        <begin position="238"/>
        <end position="250"/>
    </location>
</feature>
<gene>
    <name evidence="3" type="ORF">JKJ07_25875</name>
</gene>
<keyword evidence="4" id="KW-1185">Reference proteome</keyword>
<proteinExistence type="predicted"/>
<dbReference type="RefSeq" id="WP_202994358.1">
    <property type="nucleotide sequence ID" value="NZ_JAENHO010000007.1"/>
</dbReference>
<feature type="transmembrane region" description="Helical" evidence="2">
    <location>
        <begin position="119"/>
        <end position="139"/>
    </location>
</feature>
<comment type="caution">
    <text evidence="3">The sequence shown here is derived from an EMBL/GenBank/DDBJ whole genome shotgun (WGS) entry which is preliminary data.</text>
</comment>
<reference evidence="3 4" key="1">
    <citation type="submission" date="2021-01" db="EMBL/GenBank/DDBJ databases">
        <title>Actinoplanes sp. nov. LDG1-01 isolated from lichen.</title>
        <authorList>
            <person name="Saeng-In P."/>
            <person name="Phongsopitanun W."/>
            <person name="Kanchanasin P."/>
            <person name="Yuki M."/>
            <person name="Kudo T."/>
            <person name="Ohkuma M."/>
            <person name="Tanasupawat S."/>
        </authorList>
    </citation>
    <scope>NUCLEOTIDE SEQUENCE [LARGE SCALE GENOMIC DNA]</scope>
    <source>
        <strain evidence="3 4">LDG1-01</strain>
    </source>
</reference>
<feature type="transmembrane region" description="Helical" evidence="2">
    <location>
        <begin position="21"/>
        <end position="46"/>
    </location>
</feature>
<sequence>MTMVDLEAGETRGHRIDAIAAAAIVLTVDAVLLLVVAVIGVPFLMFVFGDEDGTWQRLWPFAAGWVVAVLLAAACAAAVIRLSGFGAYSIRRAGTLAALSTAVAAAVLAVVSIRTSPSLVVIGLPFAVANLAAALVLASPERAVAMTERFTIFQAAEPPEPVAEEVVVYEEAVDESAYAQRPEPDPTRQRDTIDLLAYADARTRVRTRPARSRGPAAMRTLSGVKLPPRARRPRKTEPQTLRATSSSRSR</sequence>
<evidence type="ECO:0000313" key="4">
    <source>
        <dbReference type="Proteomes" id="UP000598996"/>
    </source>
</evidence>
<dbReference type="EMBL" id="JAENHO010000007">
    <property type="protein sequence ID" value="MBL7257738.1"/>
    <property type="molecule type" value="Genomic_DNA"/>
</dbReference>
<keyword evidence="2" id="KW-1133">Transmembrane helix</keyword>
<keyword evidence="2" id="KW-0812">Transmembrane</keyword>
<feature type="region of interest" description="Disordered" evidence="1">
    <location>
        <begin position="204"/>
        <end position="250"/>
    </location>
</feature>
<keyword evidence="2" id="KW-0472">Membrane</keyword>
<feature type="transmembrane region" description="Helical" evidence="2">
    <location>
        <begin position="58"/>
        <end position="82"/>
    </location>
</feature>
<name>A0ABS1VTE2_9ACTN</name>
<evidence type="ECO:0000256" key="2">
    <source>
        <dbReference type="SAM" id="Phobius"/>
    </source>
</evidence>
<protein>
    <submittedName>
        <fullName evidence="3">Uncharacterized protein</fullName>
    </submittedName>
</protein>
<feature type="transmembrane region" description="Helical" evidence="2">
    <location>
        <begin position="94"/>
        <end position="113"/>
    </location>
</feature>
<evidence type="ECO:0000256" key="1">
    <source>
        <dbReference type="SAM" id="MobiDB-lite"/>
    </source>
</evidence>
<organism evidence="3 4">
    <name type="scientific">Paractinoplanes lichenicola</name>
    <dbReference type="NCBI Taxonomy" id="2802976"/>
    <lineage>
        <taxon>Bacteria</taxon>
        <taxon>Bacillati</taxon>
        <taxon>Actinomycetota</taxon>
        <taxon>Actinomycetes</taxon>
        <taxon>Micromonosporales</taxon>
        <taxon>Micromonosporaceae</taxon>
        <taxon>Paractinoplanes</taxon>
    </lineage>
</organism>